<dbReference type="InterPro" id="IPR020579">
    <property type="entry name" value="Exonuc_VII_lsu_C"/>
</dbReference>
<dbReference type="EC" id="3.1.11.6" evidence="5"/>
<evidence type="ECO:0000256" key="3">
    <source>
        <dbReference type="ARBA" id="ARBA00022801"/>
    </source>
</evidence>
<dbReference type="GO" id="GO:0006308">
    <property type="term" value="P:DNA catabolic process"/>
    <property type="evidence" value="ECO:0007669"/>
    <property type="project" value="UniProtKB-UniRule"/>
</dbReference>
<feature type="domain" description="Exonuclease VII large subunit C-terminal" evidence="7">
    <location>
        <begin position="124"/>
        <end position="321"/>
    </location>
</feature>
<evidence type="ECO:0000259" key="8">
    <source>
        <dbReference type="Pfam" id="PF13742"/>
    </source>
</evidence>
<dbReference type="PANTHER" id="PTHR30008">
    <property type="entry name" value="EXODEOXYRIBONUCLEASE 7 LARGE SUBUNIT"/>
    <property type="match status" value="1"/>
</dbReference>
<evidence type="ECO:0000256" key="1">
    <source>
        <dbReference type="ARBA" id="ARBA00022490"/>
    </source>
</evidence>
<keyword evidence="10" id="KW-1185">Reference proteome</keyword>
<dbReference type="GO" id="GO:0003676">
    <property type="term" value="F:nucleic acid binding"/>
    <property type="evidence" value="ECO:0007669"/>
    <property type="project" value="InterPro"/>
</dbReference>
<dbReference type="Pfam" id="PF13742">
    <property type="entry name" value="tRNA_anti_2"/>
    <property type="match status" value="1"/>
</dbReference>
<evidence type="ECO:0000313" key="10">
    <source>
        <dbReference type="Proteomes" id="UP000622687"/>
    </source>
</evidence>
<dbReference type="CDD" id="cd04489">
    <property type="entry name" value="ExoVII_LU_OBF"/>
    <property type="match status" value="1"/>
</dbReference>
<dbReference type="EMBL" id="JAEEGB010000010">
    <property type="protein sequence ID" value="MBI6873040.1"/>
    <property type="molecule type" value="Genomic_DNA"/>
</dbReference>
<sequence length="403" mass="45378">MYIKTLTVSALNGYIKKLVDNDFILSNSSVKGEISNLKLHSSGHIYFSLKDESSKINCIMFRSAAKNLKFIPEVGMQVVVKGRVSVYEKEGAYQFYCDMMEPDGVGELYLAFEKLKNKLQSEGLFDEKYKKPLPKYAKKVGIITSPTGAAIRDIINVTKRRNKNVELVIYPALVQGINASADMIKGIETLNKVEDIELIILARGGGSIEELWCFNDEKLAKAVFNSQKPIITGVGHEIDYTIVDFVSDRRAPTPSAAAEIAVFNLEEFKNRILTYENILQTRIQINLNNRKNEINLLKRNLMSLSPSIYIINEYNNIDRLRELIDIKVKGRLNKEKEALGKISALLSAHNPLNVLNKGYAMIQDENENLISRVSTLKESEKVKITLKDGYVCANLTVKDSSKI</sequence>
<comment type="catalytic activity">
    <reaction evidence="5 6">
        <text>Exonucleolytic cleavage in either 5'- to 3'- or 3'- to 5'-direction to yield nucleoside 5'-phosphates.</text>
        <dbReference type="EC" id="3.1.11.6"/>
    </reaction>
</comment>
<gene>
    <name evidence="5" type="primary">xseA</name>
    <name evidence="9" type="ORF">I6U51_10035</name>
</gene>
<dbReference type="RefSeq" id="WP_211142515.1">
    <property type="nucleotide sequence ID" value="NZ_JAEEGB010000010.1"/>
</dbReference>
<proteinExistence type="inferred from homology"/>
<comment type="subcellular location">
    <subcellularLocation>
        <location evidence="5 6">Cytoplasm</location>
    </subcellularLocation>
</comment>
<keyword evidence="2 5" id="KW-0540">Nuclease</keyword>
<dbReference type="GO" id="GO:0005737">
    <property type="term" value="C:cytoplasm"/>
    <property type="evidence" value="ECO:0007669"/>
    <property type="project" value="UniProtKB-SubCell"/>
</dbReference>
<comment type="subunit">
    <text evidence="5">Heterooligomer composed of large and small subunits.</text>
</comment>
<dbReference type="AlphaFoldDB" id="A0A934HZ41"/>
<evidence type="ECO:0000256" key="2">
    <source>
        <dbReference type="ARBA" id="ARBA00022722"/>
    </source>
</evidence>
<dbReference type="Pfam" id="PF02601">
    <property type="entry name" value="Exonuc_VII_L"/>
    <property type="match status" value="1"/>
</dbReference>
<keyword evidence="4 5" id="KW-0269">Exonuclease</keyword>
<dbReference type="Proteomes" id="UP000622687">
    <property type="component" value="Unassembled WGS sequence"/>
</dbReference>
<evidence type="ECO:0000256" key="6">
    <source>
        <dbReference type="RuleBase" id="RU004355"/>
    </source>
</evidence>
<feature type="domain" description="OB-fold nucleic acid binding" evidence="8">
    <location>
        <begin position="6"/>
        <end position="101"/>
    </location>
</feature>
<dbReference type="NCBIfam" id="TIGR00237">
    <property type="entry name" value="xseA"/>
    <property type="match status" value="1"/>
</dbReference>
<dbReference type="HAMAP" id="MF_00378">
    <property type="entry name" value="Exonuc_7_L"/>
    <property type="match status" value="1"/>
</dbReference>
<dbReference type="InterPro" id="IPR025824">
    <property type="entry name" value="OB-fold_nuc-bd_dom"/>
</dbReference>
<dbReference type="InterPro" id="IPR003753">
    <property type="entry name" value="Exonuc_VII_L"/>
</dbReference>
<organism evidence="9 10">
    <name type="scientific">Clostridium aciditolerans</name>
    <dbReference type="NCBI Taxonomy" id="339861"/>
    <lineage>
        <taxon>Bacteria</taxon>
        <taxon>Bacillati</taxon>
        <taxon>Bacillota</taxon>
        <taxon>Clostridia</taxon>
        <taxon>Eubacteriales</taxon>
        <taxon>Clostridiaceae</taxon>
        <taxon>Clostridium</taxon>
    </lineage>
</organism>
<accession>A0A934HZ41</accession>
<comment type="function">
    <text evidence="5">Bidirectionally degrades single-stranded DNA into large acid-insoluble oligonucleotides, which are then degraded further into small acid-soluble oligonucleotides.</text>
</comment>
<dbReference type="GO" id="GO:0009318">
    <property type="term" value="C:exodeoxyribonuclease VII complex"/>
    <property type="evidence" value="ECO:0007669"/>
    <property type="project" value="UniProtKB-UniRule"/>
</dbReference>
<reference evidence="9" key="1">
    <citation type="submission" date="2020-12" db="EMBL/GenBank/DDBJ databases">
        <title>Clostridium thailandense sp. nov., a novel acetogenic bacterium isolated from peat land soil in Thailand.</title>
        <authorList>
            <person name="Chaikitkaew S."/>
            <person name="Birkeland N.K."/>
        </authorList>
    </citation>
    <scope>NUCLEOTIDE SEQUENCE</scope>
    <source>
        <strain evidence="9">DSM 17425</strain>
    </source>
</reference>
<evidence type="ECO:0000256" key="4">
    <source>
        <dbReference type="ARBA" id="ARBA00022839"/>
    </source>
</evidence>
<keyword evidence="1 5" id="KW-0963">Cytoplasm</keyword>
<comment type="similarity">
    <text evidence="5 6">Belongs to the XseA family.</text>
</comment>
<dbReference type="PANTHER" id="PTHR30008:SF0">
    <property type="entry name" value="EXODEOXYRIBONUCLEASE 7 LARGE SUBUNIT"/>
    <property type="match status" value="1"/>
</dbReference>
<dbReference type="GO" id="GO:0008855">
    <property type="term" value="F:exodeoxyribonuclease VII activity"/>
    <property type="evidence" value="ECO:0007669"/>
    <property type="project" value="UniProtKB-UniRule"/>
</dbReference>
<evidence type="ECO:0000256" key="5">
    <source>
        <dbReference type="HAMAP-Rule" id="MF_00378"/>
    </source>
</evidence>
<comment type="caution">
    <text evidence="9">The sequence shown here is derived from an EMBL/GenBank/DDBJ whole genome shotgun (WGS) entry which is preliminary data.</text>
</comment>
<protein>
    <recommendedName>
        <fullName evidence="5">Exodeoxyribonuclease 7 large subunit</fullName>
        <ecNumber evidence="5">3.1.11.6</ecNumber>
    </recommendedName>
    <alternativeName>
        <fullName evidence="5">Exodeoxyribonuclease VII large subunit</fullName>
        <shortName evidence="5">Exonuclease VII large subunit</shortName>
    </alternativeName>
</protein>
<evidence type="ECO:0000313" key="9">
    <source>
        <dbReference type="EMBL" id="MBI6873040.1"/>
    </source>
</evidence>
<evidence type="ECO:0000259" key="7">
    <source>
        <dbReference type="Pfam" id="PF02601"/>
    </source>
</evidence>
<name>A0A934HZ41_9CLOT</name>
<keyword evidence="3 5" id="KW-0378">Hydrolase</keyword>